<dbReference type="Proteomes" id="UP000003344">
    <property type="component" value="Unassembled WGS sequence"/>
</dbReference>
<organism evidence="1 2">
    <name type="scientific">Neisseria mucosa (strain ATCC 25996 / DSM 4631 / NCTC 10774 / M26)</name>
    <dbReference type="NCBI Taxonomy" id="546266"/>
    <lineage>
        <taxon>Bacteria</taxon>
        <taxon>Pseudomonadati</taxon>
        <taxon>Pseudomonadota</taxon>
        <taxon>Betaproteobacteria</taxon>
        <taxon>Neisseriales</taxon>
        <taxon>Neisseriaceae</taxon>
        <taxon>Neisseria</taxon>
    </lineage>
</organism>
<dbReference type="EMBL" id="ACDX02000003">
    <property type="protein sequence ID" value="EFC89238.1"/>
    <property type="molecule type" value="Genomic_DNA"/>
</dbReference>
<evidence type="ECO:0000313" key="2">
    <source>
        <dbReference type="Proteomes" id="UP000003344"/>
    </source>
</evidence>
<gene>
    <name evidence="1" type="ORF">NEIMUCOT_04141</name>
</gene>
<accession>D2ZU53</accession>
<reference evidence="1 2" key="1">
    <citation type="submission" date="2009-10" db="EMBL/GenBank/DDBJ databases">
        <authorList>
            <person name="Weinstock G."/>
            <person name="Sodergren E."/>
            <person name="Clifton S."/>
            <person name="Fulton L."/>
            <person name="Fulton B."/>
            <person name="Courtney L."/>
            <person name="Fronick C."/>
            <person name="Harrison M."/>
            <person name="Strong C."/>
            <person name="Farmer C."/>
            <person name="Delahaunty K."/>
            <person name="Markovic C."/>
            <person name="Hall O."/>
            <person name="Minx P."/>
            <person name="Tomlinson C."/>
            <person name="Mitreva M."/>
            <person name="Nelson J."/>
            <person name="Hou S."/>
            <person name="Wollam A."/>
            <person name="Pepin K.H."/>
            <person name="Johnson M."/>
            <person name="Bhonagiri V."/>
            <person name="Nash W.E."/>
            <person name="Warren W."/>
            <person name="Chinwalla A."/>
            <person name="Mardis E.R."/>
            <person name="Wilson R.K."/>
        </authorList>
    </citation>
    <scope>NUCLEOTIDE SEQUENCE [LARGE SCALE GENOMIC DNA]</scope>
    <source>
        <strain evidence="2">ATCC 25996 / DSM 4631 / NCTC 10774 / M26</strain>
    </source>
</reference>
<dbReference type="STRING" id="546266.NEIMUCOT_04141"/>
<sequence>MNQNNQKVINKPFNYPICFSSKYHPCKQQSVQSVKMGRLKFV</sequence>
<proteinExistence type="predicted"/>
<dbReference type="AlphaFoldDB" id="D2ZU53"/>
<name>D2ZU53_NEIM2</name>
<evidence type="ECO:0000313" key="1">
    <source>
        <dbReference type="EMBL" id="EFC89238.1"/>
    </source>
</evidence>
<protein>
    <submittedName>
        <fullName evidence="1">Uncharacterized protein</fullName>
    </submittedName>
</protein>
<comment type="caution">
    <text evidence="1">The sequence shown here is derived from an EMBL/GenBank/DDBJ whole genome shotgun (WGS) entry which is preliminary data.</text>
</comment>